<dbReference type="Proteomes" id="UP000228711">
    <property type="component" value="Unassembled WGS sequence"/>
</dbReference>
<evidence type="ECO:0000313" key="2">
    <source>
        <dbReference type="Proteomes" id="UP000228711"/>
    </source>
</evidence>
<gene>
    <name evidence="1" type="ORF">COT25_00690</name>
</gene>
<evidence type="ECO:0000313" key="1">
    <source>
        <dbReference type="EMBL" id="PIS41896.1"/>
    </source>
</evidence>
<dbReference type="EMBL" id="PEXV01000023">
    <property type="protein sequence ID" value="PIS41896.1"/>
    <property type="molecule type" value="Genomic_DNA"/>
</dbReference>
<evidence type="ECO:0008006" key="3">
    <source>
        <dbReference type="Google" id="ProtNLM"/>
    </source>
</evidence>
<proteinExistence type="predicted"/>
<name>A0A2H0YTY3_9BACT</name>
<reference evidence="2" key="1">
    <citation type="submission" date="2017-09" db="EMBL/GenBank/DDBJ databases">
        <title>Depth-based differentiation of microbial function through sediment-hosted aquifers and enrichment of novel symbionts in the deep terrestrial subsurface.</title>
        <authorList>
            <person name="Probst A.J."/>
            <person name="Ladd B."/>
            <person name="Jarett J.K."/>
            <person name="Geller-Mcgrath D.E."/>
            <person name="Sieber C.M.K."/>
            <person name="Emerson J.B."/>
            <person name="Anantharaman K."/>
            <person name="Thomas B.C."/>
            <person name="Malmstrom R."/>
            <person name="Stieglmeier M."/>
            <person name="Klingl A."/>
            <person name="Woyke T."/>
            <person name="Ryan C.M."/>
            <person name="Banfield J.F."/>
        </authorList>
    </citation>
    <scope>NUCLEOTIDE SEQUENCE [LARGE SCALE GENOMIC DNA]</scope>
</reference>
<protein>
    <recommendedName>
        <fullName evidence="3">PIN domain-containing protein</fullName>
    </recommendedName>
</protein>
<sequence length="163" mass="19047">MIKGTEDSNIFFNFYNELNIKYQPVFLIHEGIKFEFLRSAVSADVKQKREELLNILDVTVLPQNKFDDDILQIAQIYHANKVQPNQIHYIDVINAAILNQFAGRVHLLTIDNNDYPPCLFNYEEFFSMEKNNQRSIVGEYIFSKEKYHEGLVKLAAATKEIKK</sequence>
<accession>A0A2H0YTY3</accession>
<organism evidence="1 2">
    <name type="scientific">Candidatus Kerfeldbacteria bacterium CG08_land_8_20_14_0_20_42_7</name>
    <dbReference type="NCBI Taxonomy" id="2014245"/>
    <lineage>
        <taxon>Bacteria</taxon>
        <taxon>Candidatus Kerfeldiibacteriota</taxon>
    </lineage>
</organism>
<dbReference type="AlphaFoldDB" id="A0A2H0YTY3"/>
<comment type="caution">
    <text evidence="1">The sequence shown here is derived from an EMBL/GenBank/DDBJ whole genome shotgun (WGS) entry which is preliminary data.</text>
</comment>